<feature type="transmembrane region" description="Helical" evidence="7">
    <location>
        <begin position="20"/>
        <end position="43"/>
    </location>
</feature>
<dbReference type="GO" id="GO:0005524">
    <property type="term" value="F:ATP binding"/>
    <property type="evidence" value="ECO:0007669"/>
    <property type="project" value="UniProtKB-KW"/>
</dbReference>
<feature type="transmembrane region" description="Helical" evidence="7">
    <location>
        <begin position="129"/>
        <end position="151"/>
    </location>
</feature>
<feature type="domain" description="ABC transmembrane type-1" evidence="9">
    <location>
        <begin position="19"/>
        <end position="300"/>
    </location>
</feature>
<evidence type="ECO:0000256" key="7">
    <source>
        <dbReference type="SAM" id="Phobius"/>
    </source>
</evidence>
<organism evidence="10 11">
    <name type="scientific">Corynebacterium hindlerae</name>
    <dbReference type="NCBI Taxonomy" id="699041"/>
    <lineage>
        <taxon>Bacteria</taxon>
        <taxon>Bacillati</taxon>
        <taxon>Actinomycetota</taxon>
        <taxon>Actinomycetes</taxon>
        <taxon>Mycobacteriales</taxon>
        <taxon>Corynebacteriaceae</taxon>
        <taxon>Corynebacterium</taxon>
    </lineage>
</organism>
<accession>A0A7G5FDG9</accession>
<dbReference type="PANTHER" id="PTHR24221:SF653">
    <property type="entry name" value="TRANSPORT ATP-BINDING PROTEIN CYDC"/>
    <property type="match status" value="1"/>
</dbReference>
<dbReference type="InterPro" id="IPR027417">
    <property type="entry name" value="P-loop_NTPase"/>
</dbReference>
<keyword evidence="4" id="KW-0067">ATP-binding</keyword>
<protein>
    <submittedName>
        <fullName evidence="10">Thiol reductant ABC exporter subunit CydC</fullName>
    </submittedName>
</protein>
<dbReference type="EMBL" id="CP059833">
    <property type="protein sequence ID" value="QMV84660.1"/>
    <property type="molecule type" value="Genomic_DNA"/>
</dbReference>
<evidence type="ECO:0000313" key="11">
    <source>
        <dbReference type="Proteomes" id="UP000515570"/>
    </source>
</evidence>
<dbReference type="SUPFAM" id="SSF90123">
    <property type="entry name" value="ABC transporter transmembrane region"/>
    <property type="match status" value="1"/>
</dbReference>
<proteinExistence type="predicted"/>
<dbReference type="InterPro" id="IPR039421">
    <property type="entry name" value="Type_1_exporter"/>
</dbReference>
<evidence type="ECO:0000259" key="8">
    <source>
        <dbReference type="PROSITE" id="PS50893"/>
    </source>
</evidence>
<dbReference type="GO" id="GO:0034775">
    <property type="term" value="P:glutathione transmembrane transport"/>
    <property type="evidence" value="ECO:0007669"/>
    <property type="project" value="InterPro"/>
</dbReference>
<feature type="domain" description="ABC transporter" evidence="8">
    <location>
        <begin position="293"/>
        <end position="519"/>
    </location>
</feature>
<evidence type="ECO:0000256" key="4">
    <source>
        <dbReference type="ARBA" id="ARBA00022840"/>
    </source>
</evidence>
<evidence type="ECO:0000256" key="6">
    <source>
        <dbReference type="ARBA" id="ARBA00023136"/>
    </source>
</evidence>
<feature type="transmembrane region" description="Helical" evidence="7">
    <location>
        <begin position="157"/>
        <end position="180"/>
    </location>
</feature>
<dbReference type="NCBIfam" id="TIGR02868">
    <property type="entry name" value="CydC"/>
    <property type="match status" value="1"/>
</dbReference>
<dbReference type="Gene3D" id="1.20.1560.10">
    <property type="entry name" value="ABC transporter type 1, transmembrane domain"/>
    <property type="match status" value="1"/>
</dbReference>
<dbReference type="GO" id="GO:0016887">
    <property type="term" value="F:ATP hydrolysis activity"/>
    <property type="evidence" value="ECO:0007669"/>
    <property type="project" value="InterPro"/>
</dbReference>
<dbReference type="Pfam" id="PF00005">
    <property type="entry name" value="ABC_tran"/>
    <property type="match status" value="1"/>
</dbReference>
<feature type="transmembrane region" description="Helical" evidence="7">
    <location>
        <begin position="243"/>
        <end position="264"/>
    </location>
</feature>
<dbReference type="GO" id="GO:0034040">
    <property type="term" value="F:ATPase-coupled lipid transmembrane transporter activity"/>
    <property type="evidence" value="ECO:0007669"/>
    <property type="project" value="TreeGrafter"/>
</dbReference>
<dbReference type="PANTHER" id="PTHR24221">
    <property type="entry name" value="ATP-BINDING CASSETTE SUB-FAMILY B"/>
    <property type="match status" value="1"/>
</dbReference>
<keyword evidence="2 7" id="KW-0812">Transmembrane</keyword>
<evidence type="ECO:0000313" key="10">
    <source>
        <dbReference type="EMBL" id="QMV84660.1"/>
    </source>
</evidence>
<dbReference type="InterPro" id="IPR011527">
    <property type="entry name" value="ABC1_TM_dom"/>
</dbReference>
<dbReference type="InterPro" id="IPR017871">
    <property type="entry name" value="ABC_transporter-like_CS"/>
</dbReference>
<dbReference type="PROSITE" id="PS00211">
    <property type="entry name" value="ABC_TRANSPORTER_1"/>
    <property type="match status" value="1"/>
</dbReference>
<dbReference type="SMART" id="SM00382">
    <property type="entry name" value="AAA"/>
    <property type="match status" value="1"/>
</dbReference>
<gene>
    <name evidence="10" type="primary">cydC</name>
    <name evidence="10" type="ORF">HW450_09890</name>
</gene>
<evidence type="ECO:0000256" key="3">
    <source>
        <dbReference type="ARBA" id="ARBA00022741"/>
    </source>
</evidence>
<evidence type="ECO:0000256" key="5">
    <source>
        <dbReference type="ARBA" id="ARBA00022989"/>
    </source>
</evidence>
<dbReference type="InterPro" id="IPR003593">
    <property type="entry name" value="AAA+_ATPase"/>
</dbReference>
<keyword evidence="6 7" id="KW-0472">Membrane</keyword>
<feature type="transmembrane region" description="Helical" evidence="7">
    <location>
        <begin position="55"/>
        <end position="72"/>
    </location>
</feature>
<dbReference type="Gene3D" id="3.40.50.300">
    <property type="entry name" value="P-loop containing nucleotide triphosphate hydrolases"/>
    <property type="match status" value="1"/>
</dbReference>
<dbReference type="InterPro" id="IPR014223">
    <property type="entry name" value="ABC_CydC/D"/>
</dbReference>
<evidence type="ECO:0000256" key="2">
    <source>
        <dbReference type="ARBA" id="ARBA00022692"/>
    </source>
</evidence>
<dbReference type="RefSeq" id="WP_182385468.1">
    <property type="nucleotide sequence ID" value="NZ_CP059833.1"/>
</dbReference>
<dbReference type="PROSITE" id="PS50929">
    <property type="entry name" value="ABC_TM1F"/>
    <property type="match status" value="1"/>
</dbReference>
<dbReference type="InterPro" id="IPR036640">
    <property type="entry name" value="ABC1_TM_sf"/>
</dbReference>
<dbReference type="AlphaFoldDB" id="A0A7G5FDG9"/>
<sequence length="520" mass="55508">MTDTRFLFRLAGVRRRDIALAVLAGSITLLAALSLTVLSGWLITRAWERPPILDLAVAITAVRALGITRAGFRYIDRLISHRVALAATTRLRPALFDAIVSDPRGTAHTLGRGRALAHLGADVDRFADYIVRCVIPAGIALVVSVTAVLGATLLQPLAGLALGLGFVVTGVVTPALVAAAHRHAQAVATSDALLHALDDQLLHRAEFAVAGLTQPRIDRTIAASKANSAAQAQSERPLALVAMLDRLGSGFAIVVLLAVGLHWYSGDPAWLGMLVLLPLAAFESHGPLATCAMHAVDAHRAARRLRKLCADQPHTAQRIPDSLHLTAQSLQLERGTATWNIDAPQGTRHIITGPSGLGKTSFLLTLAGLIPAKSGHCTIGGVPVSEIDPAWLRTHVRAHTEDEWIFATTIRENLLVAAPDTQDAMLQEVLDFVGLTDFSLDQLLGNGADSLSSGQRRRLLLARALCSDAEILLLDEPTEHMSHEDAGYYLHLLQHEPLPGARAERTVIVVTHAEAGGRVN</sequence>
<evidence type="ECO:0000259" key="9">
    <source>
        <dbReference type="PROSITE" id="PS50929"/>
    </source>
</evidence>
<dbReference type="GO" id="GO:0140359">
    <property type="term" value="F:ABC-type transporter activity"/>
    <property type="evidence" value="ECO:0007669"/>
    <property type="project" value="InterPro"/>
</dbReference>
<keyword evidence="11" id="KW-1185">Reference proteome</keyword>
<dbReference type="GO" id="GO:0045454">
    <property type="term" value="P:cell redox homeostasis"/>
    <property type="evidence" value="ECO:0007669"/>
    <property type="project" value="InterPro"/>
</dbReference>
<keyword evidence="3" id="KW-0547">Nucleotide-binding</keyword>
<reference evidence="10 11" key="1">
    <citation type="submission" date="2020-07" db="EMBL/GenBank/DDBJ databases">
        <title>non toxigenic Corynebacterium sp. nov from a clinical source.</title>
        <authorList>
            <person name="Bernier A.-M."/>
            <person name="Bernard K."/>
        </authorList>
    </citation>
    <scope>NUCLEOTIDE SEQUENCE [LARGE SCALE GENOMIC DNA]</scope>
    <source>
        <strain evidence="11">NML 93-0612</strain>
    </source>
</reference>
<comment type="subcellular location">
    <subcellularLocation>
        <location evidence="1">Cell membrane</location>
        <topology evidence="1">Multi-pass membrane protein</topology>
    </subcellularLocation>
</comment>
<evidence type="ECO:0000256" key="1">
    <source>
        <dbReference type="ARBA" id="ARBA00004651"/>
    </source>
</evidence>
<dbReference type="Proteomes" id="UP000515570">
    <property type="component" value="Chromosome"/>
</dbReference>
<dbReference type="SUPFAM" id="SSF52540">
    <property type="entry name" value="P-loop containing nucleoside triphosphate hydrolases"/>
    <property type="match status" value="1"/>
</dbReference>
<dbReference type="GO" id="GO:0005886">
    <property type="term" value="C:plasma membrane"/>
    <property type="evidence" value="ECO:0007669"/>
    <property type="project" value="UniProtKB-SubCell"/>
</dbReference>
<name>A0A7G5FDG9_9CORY</name>
<dbReference type="InterPro" id="IPR003439">
    <property type="entry name" value="ABC_transporter-like_ATP-bd"/>
</dbReference>
<keyword evidence="5 7" id="KW-1133">Transmembrane helix</keyword>
<dbReference type="PROSITE" id="PS50893">
    <property type="entry name" value="ABC_TRANSPORTER_2"/>
    <property type="match status" value="1"/>
</dbReference>